<evidence type="ECO:0000313" key="2">
    <source>
        <dbReference type="EMBL" id="PON39869.1"/>
    </source>
</evidence>
<accession>A0A2P5ATK9</accession>
<comment type="caution">
    <text evidence="2">The sequence shown here is derived from an EMBL/GenBank/DDBJ whole genome shotgun (WGS) entry which is preliminary data.</text>
</comment>
<reference evidence="3" key="1">
    <citation type="submission" date="2016-06" db="EMBL/GenBank/DDBJ databases">
        <title>Parallel loss of symbiosis genes in relatives of nitrogen-fixing non-legume Parasponia.</title>
        <authorList>
            <person name="Van Velzen R."/>
            <person name="Holmer R."/>
            <person name="Bu F."/>
            <person name="Rutten L."/>
            <person name="Van Zeijl A."/>
            <person name="Liu W."/>
            <person name="Santuari L."/>
            <person name="Cao Q."/>
            <person name="Sharma T."/>
            <person name="Shen D."/>
            <person name="Roswanjaya Y."/>
            <person name="Wardhani T."/>
            <person name="Kalhor M.S."/>
            <person name="Jansen J."/>
            <person name="Van den Hoogen J."/>
            <person name="Gungor B."/>
            <person name="Hartog M."/>
            <person name="Hontelez J."/>
            <person name="Verver J."/>
            <person name="Yang W.-C."/>
            <person name="Schijlen E."/>
            <person name="Repin R."/>
            <person name="Schilthuizen M."/>
            <person name="Schranz E."/>
            <person name="Heidstra R."/>
            <person name="Miyata K."/>
            <person name="Fedorova E."/>
            <person name="Kohlen W."/>
            <person name="Bisseling T."/>
            <person name="Smit S."/>
            <person name="Geurts R."/>
        </authorList>
    </citation>
    <scope>NUCLEOTIDE SEQUENCE [LARGE SCALE GENOMIC DNA]</scope>
    <source>
        <strain evidence="3">cv. WU1-14</strain>
    </source>
</reference>
<sequence>MEEIAGMIEEYEKKKNIGSTGIKLAPQTPSKPSSSSDKILISSKLKAVDTAQSSYSSIIKNNKAPMALPASQISPVYPRKINEFISFGKNSLQKFEKPLFQIASGKISSSEQTILDNIWDAFNHNNGSQLLAAMNSAAHHLQTLQSQKFKYYAIVKGHMPGIYPSWNL</sequence>
<keyword evidence="3" id="KW-1185">Reference proteome</keyword>
<dbReference type="Pfam" id="PF01693">
    <property type="entry name" value="Cauli_VI"/>
    <property type="match status" value="1"/>
</dbReference>
<protein>
    <submittedName>
        <fullName evidence="2">Ribonuclease H1, N-terminal</fullName>
    </submittedName>
</protein>
<dbReference type="Proteomes" id="UP000237105">
    <property type="component" value="Unassembled WGS sequence"/>
</dbReference>
<evidence type="ECO:0000259" key="1">
    <source>
        <dbReference type="Pfam" id="PF01693"/>
    </source>
</evidence>
<dbReference type="InterPro" id="IPR011320">
    <property type="entry name" value="RNase_H1_N"/>
</dbReference>
<proteinExistence type="predicted"/>
<dbReference type="EMBL" id="JXTB01000453">
    <property type="protein sequence ID" value="PON39869.1"/>
    <property type="molecule type" value="Genomic_DNA"/>
</dbReference>
<feature type="domain" description="Ribonuclease H1 N-terminal" evidence="1">
    <location>
        <begin position="150"/>
        <end position="167"/>
    </location>
</feature>
<name>A0A2P5ATK9_PARAD</name>
<evidence type="ECO:0000313" key="3">
    <source>
        <dbReference type="Proteomes" id="UP000237105"/>
    </source>
</evidence>
<dbReference type="AlphaFoldDB" id="A0A2P5ATK9"/>
<feature type="non-terminal residue" evidence="2">
    <location>
        <position position="168"/>
    </location>
</feature>
<gene>
    <name evidence="2" type="ORF">PanWU01x14_301690</name>
</gene>
<organism evidence="2 3">
    <name type="scientific">Parasponia andersonii</name>
    <name type="common">Sponia andersonii</name>
    <dbReference type="NCBI Taxonomy" id="3476"/>
    <lineage>
        <taxon>Eukaryota</taxon>
        <taxon>Viridiplantae</taxon>
        <taxon>Streptophyta</taxon>
        <taxon>Embryophyta</taxon>
        <taxon>Tracheophyta</taxon>
        <taxon>Spermatophyta</taxon>
        <taxon>Magnoliopsida</taxon>
        <taxon>eudicotyledons</taxon>
        <taxon>Gunneridae</taxon>
        <taxon>Pentapetalae</taxon>
        <taxon>rosids</taxon>
        <taxon>fabids</taxon>
        <taxon>Rosales</taxon>
        <taxon>Cannabaceae</taxon>
        <taxon>Parasponia</taxon>
    </lineage>
</organism>